<keyword evidence="1 3" id="KW-0378">Hydrolase</keyword>
<dbReference type="OrthoDB" id="9808013at2"/>
<dbReference type="SUPFAM" id="SSF55909">
    <property type="entry name" value="Pentein"/>
    <property type="match status" value="1"/>
</dbReference>
<dbReference type="Proteomes" id="UP000319817">
    <property type="component" value="Chromosome"/>
</dbReference>
<dbReference type="GO" id="GO:0047632">
    <property type="term" value="F:agmatine deiminase activity"/>
    <property type="evidence" value="ECO:0007669"/>
    <property type="project" value="TreeGrafter"/>
</dbReference>
<dbReference type="PANTHER" id="PTHR31377:SF0">
    <property type="entry name" value="AGMATINE DEIMINASE-RELATED"/>
    <property type="match status" value="1"/>
</dbReference>
<evidence type="ECO:0000313" key="3">
    <source>
        <dbReference type="EMBL" id="QDT12840.1"/>
    </source>
</evidence>
<dbReference type="AlphaFoldDB" id="A0A517P0E7"/>
<feature type="region of interest" description="Disordered" evidence="2">
    <location>
        <begin position="58"/>
        <end position="88"/>
    </location>
</feature>
<dbReference type="GO" id="GO:0009446">
    <property type="term" value="P:putrescine biosynthetic process"/>
    <property type="evidence" value="ECO:0007669"/>
    <property type="project" value="InterPro"/>
</dbReference>
<keyword evidence="4" id="KW-1185">Reference proteome</keyword>
<protein>
    <submittedName>
        <fullName evidence="3">Peptidylarginine deiminase</fullName>
        <ecNumber evidence="3">3.5.3.-</ecNumber>
    </submittedName>
</protein>
<reference evidence="3 4" key="1">
    <citation type="submission" date="2019-02" db="EMBL/GenBank/DDBJ databases">
        <title>Deep-cultivation of Planctomycetes and their phenomic and genomic characterization uncovers novel biology.</title>
        <authorList>
            <person name="Wiegand S."/>
            <person name="Jogler M."/>
            <person name="Boedeker C."/>
            <person name="Pinto D."/>
            <person name="Vollmers J."/>
            <person name="Rivas-Marin E."/>
            <person name="Kohn T."/>
            <person name="Peeters S.H."/>
            <person name="Heuer A."/>
            <person name="Rast P."/>
            <person name="Oberbeckmann S."/>
            <person name="Bunk B."/>
            <person name="Jeske O."/>
            <person name="Meyerdierks A."/>
            <person name="Storesund J.E."/>
            <person name="Kallscheuer N."/>
            <person name="Luecker S."/>
            <person name="Lage O.M."/>
            <person name="Pohl T."/>
            <person name="Merkel B.J."/>
            <person name="Hornburger P."/>
            <person name="Mueller R.-W."/>
            <person name="Bruemmer F."/>
            <person name="Labrenz M."/>
            <person name="Spormann A.M."/>
            <person name="Op den Camp H."/>
            <person name="Overmann J."/>
            <person name="Amann R."/>
            <person name="Jetten M.S.M."/>
            <person name="Mascher T."/>
            <person name="Medema M.H."/>
            <person name="Devos D.P."/>
            <person name="Kaster A.-K."/>
            <person name="Ovreas L."/>
            <person name="Rohde M."/>
            <person name="Galperin M.Y."/>
            <person name="Jogler C."/>
        </authorList>
    </citation>
    <scope>NUCLEOTIDE SEQUENCE [LARGE SCALE GENOMIC DNA]</scope>
    <source>
        <strain evidence="3 4">K23_9</strain>
    </source>
</reference>
<dbReference type="Gene3D" id="3.75.10.10">
    <property type="entry name" value="L-arginine/glycine Amidinotransferase, Chain A"/>
    <property type="match status" value="1"/>
</dbReference>
<evidence type="ECO:0000313" key="4">
    <source>
        <dbReference type="Proteomes" id="UP000319817"/>
    </source>
</evidence>
<gene>
    <name evidence="3" type="ORF">K239x_48520</name>
</gene>
<organism evidence="3 4">
    <name type="scientific">Stieleria marina</name>
    <dbReference type="NCBI Taxonomy" id="1930275"/>
    <lineage>
        <taxon>Bacteria</taxon>
        <taxon>Pseudomonadati</taxon>
        <taxon>Planctomycetota</taxon>
        <taxon>Planctomycetia</taxon>
        <taxon>Pirellulales</taxon>
        <taxon>Pirellulaceae</taxon>
        <taxon>Stieleria</taxon>
    </lineage>
</organism>
<proteinExistence type="predicted"/>
<dbReference type="InterPro" id="IPR007466">
    <property type="entry name" value="Peptidyl-Arg-deiminase_porph"/>
</dbReference>
<dbReference type="GO" id="GO:0004668">
    <property type="term" value="F:protein-arginine deiminase activity"/>
    <property type="evidence" value="ECO:0007669"/>
    <property type="project" value="InterPro"/>
</dbReference>
<evidence type="ECO:0000256" key="2">
    <source>
        <dbReference type="SAM" id="MobiDB-lite"/>
    </source>
</evidence>
<accession>A0A517P0E7</accession>
<evidence type="ECO:0000256" key="1">
    <source>
        <dbReference type="ARBA" id="ARBA00022801"/>
    </source>
</evidence>
<dbReference type="EC" id="3.5.3.-" evidence="3"/>
<dbReference type="EMBL" id="CP036526">
    <property type="protein sequence ID" value="QDT12840.1"/>
    <property type="molecule type" value="Genomic_DNA"/>
</dbReference>
<feature type="compositionally biased region" description="Low complexity" evidence="2">
    <location>
        <begin position="58"/>
        <end position="76"/>
    </location>
</feature>
<name>A0A517P0E7_9BACT</name>
<sequence>MASFFIGTSFPETLFVGTPRSTRRARSRRLHRVFVGCVLHVALFHCHGTTATAQQATRGFVPSSSTANSTATKAATQSESKPTPTPALAKVRVPGEFEPQRAIVLSITDWMPHHYPILQQIVDKTSQHVNVLILYDELDQLLDVTKLLADSNPNFEHVYFSQLEMDTIWLRDFGPRLAELDNGWISIDFFYEGSRPRDDSFPSRWAAIAKTRLRTVRWTVQGGNLISNGAGLAIATNRIFSDNNVQFPNPLPGTNPQQEARKMVTKEFKRSFNLDQLVILEPLQQEATRHADMFATFLDSNRVLVARVDRFRDPINAAILDRNAARLQTARVAGRPLEVHRIDVPPREGMFWSPYTNIIMANKLLLMPTFDTDSKLIVQNAIATYQRLLPDYQIKTVDMTSMKTLQGSLHCLSLNLPDKAPWPKTYYSFKSTIESLGNKATGDE</sequence>
<dbReference type="PANTHER" id="PTHR31377">
    <property type="entry name" value="AGMATINE DEIMINASE-RELATED"/>
    <property type="match status" value="1"/>
</dbReference>
<dbReference type="Pfam" id="PF04371">
    <property type="entry name" value="PAD_porph"/>
    <property type="match status" value="1"/>
</dbReference>